<name>A0A1Y1YVF8_9FUNG</name>
<organism evidence="5 6">
    <name type="scientific">Basidiobolus meristosporus CBS 931.73</name>
    <dbReference type="NCBI Taxonomy" id="1314790"/>
    <lineage>
        <taxon>Eukaryota</taxon>
        <taxon>Fungi</taxon>
        <taxon>Fungi incertae sedis</taxon>
        <taxon>Zoopagomycota</taxon>
        <taxon>Entomophthoromycotina</taxon>
        <taxon>Basidiobolomycetes</taxon>
        <taxon>Basidiobolales</taxon>
        <taxon>Basidiobolaceae</taxon>
        <taxon>Basidiobolus</taxon>
    </lineage>
</organism>
<dbReference type="OrthoDB" id="3973241at2759"/>
<sequence length="224" mass="25646">MHRFFGTNKKKEKPTLAGAIATADERVSSIDSKIKALDIELAKYREQMKLMREGPTKNGIKARAMRILKQKKMYEGQRDQMQQQVFNMEQTSFATDNLRDTILTVEAMQTANKELRSHYKKVNIDKIEDLQDEMADLLEQANDVQEALSRTYGLPEDIDEVDLEAELEALGDELLFEEEETPSYLQDNTALPEFPETPGLREPNKRQDVSLDELGLHNTPIKTA</sequence>
<dbReference type="GO" id="GO:0032511">
    <property type="term" value="P:late endosome to vacuole transport via multivesicular body sorting pathway"/>
    <property type="evidence" value="ECO:0007669"/>
    <property type="project" value="TreeGrafter"/>
</dbReference>
<evidence type="ECO:0000313" key="5">
    <source>
        <dbReference type="EMBL" id="ORY02022.1"/>
    </source>
</evidence>
<evidence type="ECO:0000313" key="6">
    <source>
        <dbReference type="Proteomes" id="UP000193498"/>
    </source>
</evidence>
<keyword evidence="6" id="KW-1185">Reference proteome</keyword>
<comment type="caution">
    <text evidence="5">The sequence shown here is derived from an EMBL/GenBank/DDBJ whole genome shotgun (WGS) entry which is preliminary data.</text>
</comment>
<feature type="region of interest" description="Disordered" evidence="4">
    <location>
        <begin position="177"/>
        <end position="224"/>
    </location>
</feature>
<proteinExistence type="inferred from homology"/>
<evidence type="ECO:0000256" key="2">
    <source>
        <dbReference type="ARBA" id="ARBA00023054"/>
    </source>
</evidence>
<dbReference type="EMBL" id="MCFE01000062">
    <property type="protein sequence ID" value="ORY02022.1"/>
    <property type="molecule type" value="Genomic_DNA"/>
</dbReference>
<dbReference type="Pfam" id="PF03357">
    <property type="entry name" value="Snf7"/>
    <property type="match status" value="1"/>
</dbReference>
<evidence type="ECO:0000256" key="1">
    <source>
        <dbReference type="ARBA" id="ARBA00006190"/>
    </source>
</evidence>
<comment type="similarity">
    <text evidence="1">Belongs to the SNF7 family.</text>
</comment>
<reference evidence="5 6" key="1">
    <citation type="submission" date="2016-07" db="EMBL/GenBank/DDBJ databases">
        <title>Pervasive Adenine N6-methylation of Active Genes in Fungi.</title>
        <authorList>
            <consortium name="DOE Joint Genome Institute"/>
            <person name="Mondo S.J."/>
            <person name="Dannebaum R.O."/>
            <person name="Kuo R.C."/>
            <person name="Labutti K."/>
            <person name="Haridas S."/>
            <person name="Kuo A."/>
            <person name="Salamov A."/>
            <person name="Ahrendt S.R."/>
            <person name="Lipzen A."/>
            <person name="Sullivan W."/>
            <person name="Andreopoulos W.B."/>
            <person name="Clum A."/>
            <person name="Lindquist E."/>
            <person name="Daum C."/>
            <person name="Ramamoorthy G.K."/>
            <person name="Gryganskyi A."/>
            <person name="Culley D."/>
            <person name="Magnuson J.K."/>
            <person name="James T.Y."/>
            <person name="O'Malley M.A."/>
            <person name="Stajich J.E."/>
            <person name="Spatafora J.W."/>
            <person name="Visel A."/>
            <person name="Grigoriev I.V."/>
        </authorList>
    </citation>
    <scope>NUCLEOTIDE SEQUENCE [LARGE SCALE GENOMIC DNA]</scope>
    <source>
        <strain evidence="5 6">CBS 931.73</strain>
    </source>
</reference>
<dbReference type="Proteomes" id="UP000193498">
    <property type="component" value="Unassembled WGS sequence"/>
</dbReference>
<keyword evidence="2 3" id="KW-0175">Coiled coil</keyword>
<dbReference type="GO" id="GO:0005771">
    <property type="term" value="C:multivesicular body"/>
    <property type="evidence" value="ECO:0007669"/>
    <property type="project" value="TreeGrafter"/>
</dbReference>
<accession>A0A1Y1YVF8</accession>
<dbReference type="InterPro" id="IPR005024">
    <property type="entry name" value="Snf7_fam"/>
</dbReference>
<protein>
    <submittedName>
        <fullName evidence="5">Charged multivesicular body protein 5-like protein</fullName>
    </submittedName>
</protein>
<dbReference type="PANTHER" id="PTHR22761:SF12">
    <property type="entry name" value="CHARGED MULTIVESICULAR BODY PROTEIN 5"/>
    <property type="match status" value="1"/>
</dbReference>
<feature type="coiled-coil region" evidence="3">
    <location>
        <begin position="27"/>
        <end position="54"/>
    </location>
</feature>
<dbReference type="PANTHER" id="PTHR22761">
    <property type="entry name" value="CHARGED MULTIVESICULAR BODY PROTEIN"/>
    <property type="match status" value="1"/>
</dbReference>
<dbReference type="InParanoid" id="A0A1Y1YVF8"/>
<evidence type="ECO:0000256" key="3">
    <source>
        <dbReference type="SAM" id="Coils"/>
    </source>
</evidence>
<dbReference type="GO" id="GO:0006900">
    <property type="term" value="P:vesicle budding from membrane"/>
    <property type="evidence" value="ECO:0007669"/>
    <property type="project" value="TreeGrafter"/>
</dbReference>
<dbReference type="STRING" id="1314790.A0A1Y1YVF8"/>
<evidence type="ECO:0000256" key="4">
    <source>
        <dbReference type="SAM" id="MobiDB-lite"/>
    </source>
</evidence>
<dbReference type="Gene3D" id="6.10.250.1710">
    <property type="match status" value="1"/>
</dbReference>
<dbReference type="FunCoup" id="A0A1Y1YVF8">
    <property type="interactions" value="471"/>
</dbReference>
<gene>
    <name evidence="5" type="ORF">K493DRAFT_312206</name>
</gene>
<dbReference type="Gene3D" id="1.10.287.1060">
    <property type="entry name" value="ESAT-6-like"/>
    <property type="match status" value="1"/>
</dbReference>
<dbReference type="AlphaFoldDB" id="A0A1Y1YVF8"/>